<organism evidence="4 5">
    <name type="scientific">Rhodoferax koreensis</name>
    <dbReference type="NCBI Taxonomy" id="1842727"/>
    <lineage>
        <taxon>Bacteria</taxon>
        <taxon>Pseudomonadati</taxon>
        <taxon>Pseudomonadota</taxon>
        <taxon>Betaproteobacteria</taxon>
        <taxon>Burkholderiales</taxon>
        <taxon>Comamonadaceae</taxon>
        <taxon>Rhodoferax</taxon>
    </lineage>
</organism>
<sequence length="570" mass="56770">MLRLTALGALVALCAGGAAAQTQPVPSATVTFVSGEAVIVSASGERRAAMRGQSLSSGDTIETGKGRMQLHMVDGGMMSLQPDTTLRLDDYHLPKAGGSDEKAYMSLLKGGLRTVSGLIGKARPDNYRLQTPSGMIGIRGTEYTAVLREGLTVGVIGGRVAVCNDTGCRDVSRGESAFTAAMSARPVISKLVSTLVPATAQDSPADQATAVAAAAGAAAPSAMPPASARTSGEEVRGYLQALLTPRTMDPAAPTTGDEATQTTQTQTTAPGSFAPPVATPAPISAPAPAPAPITGTSPAPSPAIDPVTGAPAPAPSPVPVSVPGPAPSPAPIVEQALSSGSGNVVIVSTNKEGVTQGEAVAGYRQFSGSGLTEARERDGSGKKLLEKPILAEAHSDGSIAWGRWTDGKRNTDGGGDANGDLRAMHYFTFSGTPMLPVLRSFTSFGSTATTVMSASGQLSALGAENAAGGSLQVTFPSIAGGFATYQLSVPVAGQTFSLTGTALQTGTYGFAGPALIGSTGTACNSGCAGALGGNNAVRGMVGGAGSSRAGLVYGFTSGLGQISGAMVFKP</sequence>
<reference evidence="4 5" key="1">
    <citation type="submission" date="2017-01" db="EMBL/GenBank/DDBJ databases">
        <authorList>
            <person name="Mah S.A."/>
            <person name="Swanson W.J."/>
            <person name="Moy G.W."/>
            <person name="Vacquier V.D."/>
        </authorList>
    </citation>
    <scope>NUCLEOTIDE SEQUENCE [LARGE SCALE GENOMIC DNA]</scope>
    <source>
        <strain evidence="4 5">DCY110</strain>
    </source>
</reference>
<feature type="compositionally biased region" description="Pro residues" evidence="1">
    <location>
        <begin position="277"/>
        <end position="291"/>
    </location>
</feature>
<evidence type="ECO:0000256" key="2">
    <source>
        <dbReference type="SAM" id="SignalP"/>
    </source>
</evidence>
<feature type="signal peptide" evidence="2">
    <location>
        <begin position="1"/>
        <end position="20"/>
    </location>
</feature>
<dbReference type="InterPro" id="IPR006860">
    <property type="entry name" value="FecR"/>
</dbReference>
<keyword evidence="5" id="KW-1185">Reference proteome</keyword>
<evidence type="ECO:0000259" key="3">
    <source>
        <dbReference type="Pfam" id="PF04773"/>
    </source>
</evidence>
<protein>
    <recommendedName>
        <fullName evidence="3">FecR protein domain-containing protein</fullName>
    </recommendedName>
</protein>
<evidence type="ECO:0000313" key="4">
    <source>
        <dbReference type="EMBL" id="APW37979.1"/>
    </source>
</evidence>
<gene>
    <name evidence="4" type="ORF">RD110_12895</name>
</gene>
<feature type="domain" description="FecR protein" evidence="3">
    <location>
        <begin position="59"/>
        <end position="160"/>
    </location>
</feature>
<accession>A0A1P8JW30</accession>
<feature type="region of interest" description="Disordered" evidence="1">
    <location>
        <begin position="247"/>
        <end position="317"/>
    </location>
</feature>
<keyword evidence="2" id="KW-0732">Signal</keyword>
<dbReference type="EMBL" id="CP019236">
    <property type="protein sequence ID" value="APW37979.1"/>
    <property type="molecule type" value="Genomic_DNA"/>
</dbReference>
<dbReference type="Proteomes" id="UP000186609">
    <property type="component" value="Chromosome"/>
</dbReference>
<evidence type="ECO:0000313" key="5">
    <source>
        <dbReference type="Proteomes" id="UP000186609"/>
    </source>
</evidence>
<dbReference type="STRING" id="1842727.RD110_12895"/>
<evidence type="ECO:0000256" key="1">
    <source>
        <dbReference type="SAM" id="MobiDB-lite"/>
    </source>
</evidence>
<proteinExistence type="predicted"/>
<dbReference type="Pfam" id="PF04773">
    <property type="entry name" value="FecR"/>
    <property type="match status" value="1"/>
</dbReference>
<feature type="compositionally biased region" description="Low complexity" evidence="1">
    <location>
        <begin position="260"/>
        <end position="276"/>
    </location>
</feature>
<name>A0A1P8JW30_9BURK</name>
<dbReference type="PANTHER" id="PTHR38731">
    <property type="entry name" value="LIPL45-RELATED LIPOPROTEIN-RELATED"/>
    <property type="match status" value="1"/>
</dbReference>
<dbReference type="RefSeq" id="WP_076199858.1">
    <property type="nucleotide sequence ID" value="NZ_CP019236.1"/>
</dbReference>
<feature type="chain" id="PRO_5013201850" description="FecR protein domain-containing protein" evidence="2">
    <location>
        <begin position="21"/>
        <end position="570"/>
    </location>
</feature>
<dbReference type="AlphaFoldDB" id="A0A1P8JW30"/>
<dbReference type="KEGG" id="rhy:RD110_12895"/>